<name>A0A1F6A6L6_9BACT</name>
<dbReference type="EMBL" id="MFJN01000052">
    <property type="protein sequence ID" value="OGG20246.1"/>
    <property type="molecule type" value="Genomic_DNA"/>
</dbReference>
<evidence type="ECO:0000313" key="1">
    <source>
        <dbReference type="EMBL" id="OGG20246.1"/>
    </source>
</evidence>
<proteinExistence type="predicted"/>
<dbReference type="Proteomes" id="UP000177092">
    <property type="component" value="Unassembled WGS sequence"/>
</dbReference>
<accession>A0A1F6A6L6</accession>
<dbReference type="AlphaFoldDB" id="A0A1F6A6L6"/>
<dbReference type="STRING" id="1798384.A3D03_03390"/>
<evidence type="ECO:0000313" key="2">
    <source>
        <dbReference type="Proteomes" id="UP000177092"/>
    </source>
</evidence>
<comment type="caution">
    <text evidence="1">The sequence shown here is derived from an EMBL/GenBank/DDBJ whole genome shotgun (WGS) entry which is preliminary data.</text>
</comment>
<sequence length="62" mass="7239">MGILNAYYLPKGGDKLLYPTISLVNTFRVVFNHYFGQNYQLLNDDSFLSNMNQPYMFVPVKK</sequence>
<gene>
    <name evidence="1" type="ORF">A3D03_03390</name>
</gene>
<organism evidence="1 2">
    <name type="scientific">Candidatus Gottesmanbacteria bacterium RIFCSPHIGHO2_02_FULL_40_13</name>
    <dbReference type="NCBI Taxonomy" id="1798384"/>
    <lineage>
        <taxon>Bacteria</taxon>
        <taxon>Candidatus Gottesmaniibacteriota</taxon>
    </lineage>
</organism>
<reference evidence="1 2" key="1">
    <citation type="journal article" date="2016" name="Nat. Commun.">
        <title>Thousands of microbial genomes shed light on interconnected biogeochemical processes in an aquifer system.</title>
        <authorList>
            <person name="Anantharaman K."/>
            <person name="Brown C.T."/>
            <person name="Hug L.A."/>
            <person name="Sharon I."/>
            <person name="Castelle C.J."/>
            <person name="Probst A.J."/>
            <person name="Thomas B.C."/>
            <person name="Singh A."/>
            <person name="Wilkins M.J."/>
            <person name="Karaoz U."/>
            <person name="Brodie E.L."/>
            <person name="Williams K.H."/>
            <person name="Hubbard S.S."/>
            <person name="Banfield J.F."/>
        </authorList>
    </citation>
    <scope>NUCLEOTIDE SEQUENCE [LARGE SCALE GENOMIC DNA]</scope>
</reference>
<protein>
    <submittedName>
        <fullName evidence="1">Uncharacterized protein</fullName>
    </submittedName>
</protein>